<feature type="signal peptide" evidence="1">
    <location>
        <begin position="1"/>
        <end position="27"/>
    </location>
</feature>
<organism evidence="2 3">
    <name type="scientific">Microbaculum marinum</name>
    <dbReference type="NCBI Taxonomy" id="1764581"/>
    <lineage>
        <taxon>Bacteria</taxon>
        <taxon>Pseudomonadati</taxon>
        <taxon>Pseudomonadota</taxon>
        <taxon>Alphaproteobacteria</taxon>
        <taxon>Hyphomicrobiales</taxon>
        <taxon>Tepidamorphaceae</taxon>
        <taxon>Microbaculum</taxon>
    </lineage>
</organism>
<evidence type="ECO:0000313" key="3">
    <source>
        <dbReference type="Proteomes" id="UP001378188"/>
    </source>
</evidence>
<dbReference type="Proteomes" id="UP001378188">
    <property type="component" value="Unassembled WGS sequence"/>
</dbReference>
<protein>
    <submittedName>
        <fullName evidence="2">TAXI family TRAP transporter solute-binding subunit</fullName>
    </submittedName>
</protein>
<dbReference type="PANTHER" id="PTHR42941:SF1">
    <property type="entry name" value="SLL1037 PROTEIN"/>
    <property type="match status" value="1"/>
</dbReference>
<dbReference type="SUPFAM" id="SSF53850">
    <property type="entry name" value="Periplasmic binding protein-like II"/>
    <property type="match status" value="1"/>
</dbReference>
<keyword evidence="3" id="KW-1185">Reference proteome</keyword>
<name>A0AAW9RSR9_9HYPH</name>
<dbReference type="Pfam" id="PF16868">
    <property type="entry name" value="NMT1_3"/>
    <property type="match status" value="1"/>
</dbReference>
<dbReference type="EMBL" id="JAZHOF010000004">
    <property type="protein sequence ID" value="MEJ8571984.1"/>
    <property type="molecule type" value="Genomic_DNA"/>
</dbReference>
<dbReference type="PANTHER" id="PTHR42941">
    <property type="entry name" value="SLL1037 PROTEIN"/>
    <property type="match status" value="1"/>
</dbReference>
<dbReference type="RefSeq" id="WP_340329683.1">
    <property type="nucleotide sequence ID" value="NZ_JAZHOF010000004.1"/>
</dbReference>
<dbReference type="InterPro" id="IPR011852">
    <property type="entry name" value="TRAP_TAXI"/>
</dbReference>
<proteinExistence type="predicted"/>
<gene>
    <name evidence="2" type="ORF">V3328_10900</name>
</gene>
<comment type="caution">
    <text evidence="2">The sequence shown here is derived from an EMBL/GenBank/DDBJ whole genome shotgun (WGS) entry which is preliminary data.</text>
</comment>
<reference evidence="2 3" key="1">
    <citation type="submission" date="2024-02" db="EMBL/GenBank/DDBJ databases">
        <title>Genome analysis and characterization of Microbaculum marinisediminis sp. nov., isolated from marine sediment.</title>
        <authorList>
            <person name="Du Z.-J."/>
            <person name="Ye Y.-Q."/>
            <person name="Zhang Z.-R."/>
            <person name="Yuan S.-M."/>
            <person name="Zhang X.-Y."/>
        </authorList>
    </citation>
    <scope>NUCLEOTIDE SEQUENCE [LARGE SCALE GENOMIC DNA]</scope>
    <source>
        <strain evidence="2 3">SDUM1044001</strain>
    </source>
</reference>
<keyword evidence="1" id="KW-0732">Signal</keyword>
<sequence>MRLFRLNILAGLAGLTVAGLLSATAWAQPVAISTLPPGAINNVQAQAIAKVIQENSDLQMRVVTFNSPAAIMGAAQNAQAEFAFTSNDEAGTAVRGQDEHEGKPMSDLRLAASIFPFKVGIAVRKDSDIKSVADLKGKRFATGWQGFKQGIPLFNAMLATEGLSLDDADAVPATNLLRAADDFKAGKTDAFIFAVGAPKVAEIDSAVGGIRWLNLDDSPEAQERMAAVRPEYHVKEQKPLPHLVGVEGPTNLMEYYIVLLTNKDVSEDVVYEAVKALYNNKEGLVAGHPSFNAFTAEGMAVPQPGMEYHPGAIRFFKEAGIWKD</sequence>
<dbReference type="Gene3D" id="3.40.190.10">
    <property type="entry name" value="Periplasmic binding protein-like II"/>
    <property type="match status" value="2"/>
</dbReference>
<evidence type="ECO:0000313" key="2">
    <source>
        <dbReference type="EMBL" id="MEJ8571984.1"/>
    </source>
</evidence>
<evidence type="ECO:0000256" key="1">
    <source>
        <dbReference type="SAM" id="SignalP"/>
    </source>
</evidence>
<dbReference type="AlphaFoldDB" id="A0AAW9RSR9"/>
<dbReference type="NCBIfam" id="TIGR02122">
    <property type="entry name" value="TRAP_TAXI"/>
    <property type="match status" value="1"/>
</dbReference>
<feature type="chain" id="PRO_5043993081" evidence="1">
    <location>
        <begin position="28"/>
        <end position="324"/>
    </location>
</feature>
<accession>A0AAW9RSR9</accession>